<dbReference type="GO" id="GO:0080044">
    <property type="term" value="F:quercetin 7-O-glucosyltransferase activity"/>
    <property type="evidence" value="ECO:0007669"/>
    <property type="project" value="TreeGrafter"/>
</dbReference>
<dbReference type="PANTHER" id="PTHR11926">
    <property type="entry name" value="GLUCOSYL/GLUCURONOSYL TRANSFERASES"/>
    <property type="match status" value="1"/>
</dbReference>
<dbReference type="AlphaFoldDB" id="A0AA39T3A5"/>
<keyword evidence="3 4" id="KW-0808">Transferase</keyword>
<evidence type="ECO:0000256" key="5">
    <source>
        <dbReference type="RuleBase" id="RU362057"/>
    </source>
</evidence>
<evidence type="ECO:0000313" key="6">
    <source>
        <dbReference type="EMBL" id="KAK0600515.1"/>
    </source>
</evidence>
<dbReference type="Gene3D" id="3.40.50.2000">
    <property type="entry name" value="Glycogen Phosphorylase B"/>
    <property type="match status" value="2"/>
</dbReference>
<evidence type="ECO:0000256" key="3">
    <source>
        <dbReference type="ARBA" id="ARBA00022679"/>
    </source>
</evidence>
<dbReference type="Proteomes" id="UP001168877">
    <property type="component" value="Unassembled WGS sequence"/>
</dbReference>
<evidence type="ECO:0000256" key="2">
    <source>
        <dbReference type="ARBA" id="ARBA00022676"/>
    </source>
</evidence>
<comment type="similarity">
    <text evidence="1 4">Belongs to the UDP-glycosyltransferase family.</text>
</comment>
<name>A0AA39T3A5_ACESA</name>
<protein>
    <recommendedName>
        <fullName evidence="5">Glycosyltransferase</fullName>
        <ecNumber evidence="5">2.4.1.-</ecNumber>
    </recommendedName>
</protein>
<dbReference type="SUPFAM" id="SSF53756">
    <property type="entry name" value="UDP-Glycosyltransferase/glycogen phosphorylase"/>
    <property type="match status" value="1"/>
</dbReference>
<reference evidence="6" key="2">
    <citation type="submission" date="2023-06" db="EMBL/GenBank/DDBJ databases">
        <authorList>
            <person name="Swenson N.G."/>
            <person name="Wegrzyn J.L."/>
            <person name="Mcevoy S.L."/>
        </authorList>
    </citation>
    <scope>NUCLEOTIDE SEQUENCE</scope>
    <source>
        <strain evidence="6">NS2018</strain>
        <tissue evidence="6">Leaf</tissue>
    </source>
</reference>
<accession>A0AA39T3A5</accession>
<sequence>MLKLAKLLHHKGFHITFVNTEYNHNRLLRSQGPDSLKGTPSFCFETIPDGLPPSDADATQDVPSLCDSTKKTCLTPFRELLSRLNNTCLSNVPPVTCIVSDVVMSFTLIASQELNIPNVLFWTASACGFMGYLQYRSLIEKGLIPLKDMSYLTNGYLNTVIDWIPGMEGIRLKDLPTLIRTTDVDDIMLNFAIGEFENARNASALLFNTIDDLENEVLEALPPTYPSIFVIGPLQLLLDQIPHEDALIPIKSNLWKEQGESAILPPEFVFETEKRGLVASWCPQEQVLGHPAIGGFLTHSGWNSTMESLCGGVPMLCWPFLFEQQTNCWFCKNQWGVGMEIESEAKRDEIERLVRELMQGEKGREMKKKAMEWKLLAEKATTGPNSSSYLNLETMIKQVLLSSTTYPIIN</sequence>
<dbReference type="PROSITE" id="PS00375">
    <property type="entry name" value="UDPGT"/>
    <property type="match status" value="1"/>
</dbReference>
<dbReference type="FunFam" id="3.40.50.2000:FF:000055">
    <property type="entry name" value="Glycosyltransferase"/>
    <property type="match status" value="1"/>
</dbReference>
<dbReference type="FunFam" id="3.40.50.2000:FF:000431">
    <property type="entry name" value="UDP-glycosyltransferase 90A1"/>
    <property type="match status" value="1"/>
</dbReference>
<dbReference type="CDD" id="cd03784">
    <property type="entry name" value="GT1_Gtf-like"/>
    <property type="match status" value="1"/>
</dbReference>
<dbReference type="GO" id="GO:0080043">
    <property type="term" value="F:quercetin 3-O-glucosyltransferase activity"/>
    <property type="evidence" value="ECO:0007669"/>
    <property type="project" value="TreeGrafter"/>
</dbReference>
<evidence type="ECO:0000256" key="4">
    <source>
        <dbReference type="RuleBase" id="RU003718"/>
    </source>
</evidence>
<gene>
    <name evidence="6" type="ORF">LWI29_015736</name>
</gene>
<comment type="caution">
    <text evidence="6">The sequence shown here is derived from an EMBL/GenBank/DDBJ whole genome shotgun (WGS) entry which is preliminary data.</text>
</comment>
<dbReference type="EC" id="2.4.1.-" evidence="5"/>
<keyword evidence="2 4" id="KW-0328">Glycosyltransferase</keyword>
<dbReference type="EMBL" id="JAUESC010000003">
    <property type="protein sequence ID" value="KAK0600515.1"/>
    <property type="molecule type" value="Genomic_DNA"/>
</dbReference>
<evidence type="ECO:0000256" key="1">
    <source>
        <dbReference type="ARBA" id="ARBA00009995"/>
    </source>
</evidence>
<proteinExistence type="inferred from homology"/>
<dbReference type="InterPro" id="IPR035595">
    <property type="entry name" value="UDP_glycos_trans_CS"/>
</dbReference>
<reference evidence="6" key="1">
    <citation type="journal article" date="2022" name="Plant J.">
        <title>Strategies of tolerance reflected in two North American maple genomes.</title>
        <authorList>
            <person name="McEvoy S.L."/>
            <person name="Sezen U.U."/>
            <person name="Trouern-Trend A."/>
            <person name="McMahon S.M."/>
            <person name="Schaberg P.G."/>
            <person name="Yang J."/>
            <person name="Wegrzyn J.L."/>
            <person name="Swenson N.G."/>
        </authorList>
    </citation>
    <scope>NUCLEOTIDE SEQUENCE</scope>
    <source>
        <strain evidence="6">NS2018</strain>
    </source>
</reference>
<dbReference type="InterPro" id="IPR002213">
    <property type="entry name" value="UDP_glucos_trans"/>
</dbReference>
<evidence type="ECO:0000313" key="7">
    <source>
        <dbReference type="Proteomes" id="UP001168877"/>
    </source>
</evidence>
<dbReference type="Pfam" id="PF00201">
    <property type="entry name" value="UDPGT"/>
    <property type="match status" value="1"/>
</dbReference>
<keyword evidence="7" id="KW-1185">Reference proteome</keyword>
<organism evidence="6 7">
    <name type="scientific">Acer saccharum</name>
    <name type="common">Sugar maple</name>
    <dbReference type="NCBI Taxonomy" id="4024"/>
    <lineage>
        <taxon>Eukaryota</taxon>
        <taxon>Viridiplantae</taxon>
        <taxon>Streptophyta</taxon>
        <taxon>Embryophyta</taxon>
        <taxon>Tracheophyta</taxon>
        <taxon>Spermatophyta</taxon>
        <taxon>Magnoliopsida</taxon>
        <taxon>eudicotyledons</taxon>
        <taxon>Gunneridae</taxon>
        <taxon>Pentapetalae</taxon>
        <taxon>rosids</taxon>
        <taxon>malvids</taxon>
        <taxon>Sapindales</taxon>
        <taxon>Sapindaceae</taxon>
        <taxon>Hippocastanoideae</taxon>
        <taxon>Acereae</taxon>
        <taxon>Acer</taxon>
    </lineage>
</organism>
<dbReference type="PANTHER" id="PTHR11926:SF1524">
    <property type="entry name" value="GLYCOSYLTRANSFERASE"/>
    <property type="match status" value="1"/>
</dbReference>